<evidence type="ECO:0000256" key="4">
    <source>
        <dbReference type="ARBA" id="ARBA00022989"/>
    </source>
</evidence>
<sequence length="608" mass="68110">MLIPEPLRLQLKARYDAIANHHIKRDLLNALPFWVGAVVTGLVAVLYAKLFGWAEAGTRYIYHQSPWLFLAVTPLCFLVGWWLVQRYAPYARGSGIPQVSAAIDLTNPRHRYKVSRLLSLRIIFVKILSSLVMVVGGAVIGREGPTIQIAASIFKKINDWLPAWYPKVSRRNMVVTGAAAGLASAFNTPLGGIVFAIEELTKTHFNYFKSALLTGVIIAGLTALNLLGPYLYLGYPPLDHLPIWIIFVVMLVAVLTGFAASSMAEAILWLLRQKARLTSPVHRALYPVACGLLIAGLGVAFGESVFGSGKEIMVSTLFTADKHVAWYLPLLRIIGPVISFSTGAAGGIFAPALSAGASMGAVVAEWMYLPDTATNLLVLCGMAGFLTGVTRSPFTSSILVIEMTNSHNIIFYLMLTALLANLVSNLVTRHSFYDQLKVQYIQEIHRTEEQARKMNEMDYTQDIVCQVLIEEKSKEIIYSVLNEFIPGYKKIDLDYTGKPNDENYKFESEDEMISFYIKTPNVRQTFYWNKYKENPDKIMVGANITTDNQIVFSLTFNGTIKTEAEYYLRLKRFLNSKIGVISYIDPVEYNNGNDFKDRYKNEIYEFEK</sequence>
<evidence type="ECO:0000256" key="5">
    <source>
        <dbReference type="ARBA" id="ARBA00023065"/>
    </source>
</evidence>
<evidence type="ECO:0000256" key="8">
    <source>
        <dbReference type="ARBA" id="ARBA00023214"/>
    </source>
</evidence>
<dbReference type="Gene3D" id="1.10.3080.10">
    <property type="entry name" value="Clc chloride channel"/>
    <property type="match status" value="1"/>
</dbReference>
<keyword evidence="3 10" id="KW-0812">Transmembrane</keyword>
<feature type="transmembrane region" description="Helical" evidence="10">
    <location>
        <begin position="366"/>
        <end position="389"/>
    </location>
</feature>
<feature type="transmembrane region" description="Helical" evidence="10">
    <location>
        <begin position="210"/>
        <end position="232"/>
    </location>
</feature>
<keyword evidence="12" id="KW-1185">Reference proteome</keyword>
<evidence type="ECO:0000256" key="3">
    <source>
        <dbReference type="ARBA" id="ARBA00022692"/>
    </source>
</evidence>
<dbReference type="InterPro" id="IPR050368">
    <property type="entry name" value="ClC-type_chloride_channel"/>
</dbReference>
<dbReference type="Proteomes" id="UP000273500">
    <property type="component" value="Unassembled WGS sequence"/>
</dbReference>
<keyword evidence="9" id="KW-0407">Ion channel</keyword>
<dbReference type="GO" id="GO:0034707">
    <property type="term" value="C:chloride channel complex"/>
    <property type="evidence" value="ECO:0007669"/>
    <property type="project" value="UniProtKB-KW"/>
</dbReference>
<feature type="transmembrane region" description="Helical" evidence="10">
    <location>
        <begin position="174"/>
        <end position="198"/>
    </location>
</feature>
<evidence type="ECO:0000256" key="9">
    <source>
        <dbReference type="ARBA" id="ARBA00023303"/>
    </source>
</evidence>
<feature type="transmembrane region" description="Helical" evidence="10">
    <location>
        <begin position="244"/>
        <end position="271"/>
    </location>
</feature>
<dbReference type="InterPro" id="IPR014743">
    <property type="entry name" value="Cl-channel_core"/>
</dbReference>
<evidence type="ECO:0000256" key="10">
    <source>
        <dbReference type="SAM" id="Phobius"/>
    </source>
</evidence>
<keyword evidence="5" id="KW-0406">Ion transport</keyword>
<accession>A0A3R9MJ99</accession>
<dbReference type="CDD" id="cd01034">
    <property type="entry name" value="EriC_like"/>
    <property type="match status" value="1"/>
</dbReference>
<feature type="transmembrane region" description="Helical" evidence="10">
    <location>
        <begin position="409"/>
        <end position="427"/>
    </location>
</feature>
<feature type="transmembrane region" description="Helical" evidence="10">
    <location>
        <begin position="283"/>
        <end position="306"/>
    </location>
</feature>
<organism evidence="11 12">
    <name type="scientific">Hymenobacter rigui</name>
    <dbReference type="NCBI Taxonomy" id="334424"/>
    <lineage>
        <taxon>Bacteria</taxon>
        <taxon>Pseudomonadati</taxon>
        <taxon>Bacteroidota</taxon>
        <taxon>Cytophagia</taxon>
        <taxon>Cytophagales</taxon>
        <taxon>Hymenobacteraceae</taxon>
        <taxon>Hymenobacter</taxon>
    </lineage>
</organism>
<feature type="transmembrane region" description="Helical" evidence="10">
    <location>
        <begin position="326"/>
        <end position="354"/>
    </location>
</feature>
<proteinExistence type="predicted"/>
<evidence type="ECO:0000256" key="1">
    <source>
        <dbReference type="ARBA" id="ARBA00004141"/>
    </source>
</evidence>
<gene>
    <name evidence="11" type="ORF">EI291_16500</name>
</gene>
<keyword evidence="2" id="KW-0813">Transport</keyword>
<dbReference type="InterPro" id="IPR001807">
    <property type="entry name" value="ClC"/>
</dbReference>
<evidence type="ECO:0000313" key="12">
    <source>
        <dbReference type="Proteomes" id="UP000273500"/>
    </source>
</evidence>
<dbReference type="Pfam" id="PF00654">
    <property type="entry name" value="Voltage_CLC"/>
    <property type="match status" value="1"/>
</dbReference>
<dbReference type="RefSeq" id="WP_125422438.1">
    <property type="nucleotide sequence ID" value="NZ_RWIT01000010.1"/>
</dbReference>
<feature type="transmembrane region" description="Helical" evidence="10">
    <location>
        <begin position="67"/>
        <end position="84"/>
    </location>
</feature>
<name>A0A3R9MJ99_9BACT</name>
<protein>
    <submittedName>
        <fullName evidence="11">Chloride channel protein</fullName>
    </submittedName>
</protein>
<comment type="subcellular location">
    <subcellularLocation>
        <location evidence="1">Membrane</location>
        <topology evidence="1">Multi-pass membrane protein</topology>
    </subcellularLocation>
</comment>
<dbReference type="OrthoDB" id="9812438at2"/>
<dbReference type="AlphaFoldDB" id="A0A3R9MJ99"/>
<evidence type="ECO:0000256" key="2">
    <source>
        <dbReference type="ARBA" id="ARBA00022448"/>
    </source>
</evidence>
<comment type="caution">
    <text evidence="11">The sequence shown here is derived from an EMBL/GenBank/DDBJ whole genome shotgun (WGS) entry which is preliminary data.</text>
</comment>
<dbReference type="PRINTS" id="PR00762">
    <property type="entry name" value="CLCHANNEL"/>
</dbReference>
<keyword evidence="7" id="KW-0869">Chloride channel</keyword>
<dbReference type="GO" id="GO:0005254">
    <property type="term" value="F:chloride channel activity"/>
    <property type="evidence" value="ECO:0007669"/>
    <property type="project" value="UniProtKB-KW"/>
</dbReference>
<evidence type="ECO:0000256" key="6">
    <source>
        <dbReference type="ARBA" id="ARBA00023136"/>
    </source>
</evidence>
<keyword evidence="8" id="KW-0868">Chloride</keyword>
<feature type="transmembrane region" description="Helical" evidence="10">
    <location>
        <begin position="118"/>
        <end position="140"/>
    </location>
</feature>
<dbReference type="SUPFAM" id="SSF81340">
    <property type="entry name" value="Clc chloride channel"/>
    <property type="match status" value="1"/>
</dbReference>
<dbReference type="PANTHER" id="PTHR43427">
    <property type="entry name" value="CHLORIDE CHANNEL PROTEIN CLC-E"/>
    <property type="match status" value="1"/>
</dbReference>
<keyword evidence="4 10" id="KW-1133">Transmembrane helix</keyword>
<reference evidence="11 12" key="1">
    <citation type="submission" date="2018-12" db="EMBL/GenBank/DDBJ databases">
        <authorList>
            <person name="Feng G."/>
            <person name="Zhu H."/>
        </authorList>
    </citation>
    <scope>NUCLEOTIDE SEQUENCE [LARGE SCALE GENOMIC DNA]</scope>
    <source>
        <strain evidence="11 12">KCTC 12533</strain>
    </source>
</reference>
<evidence type="ECO:0000313" key="11">
    <source>
        <dbReference type="EMBL" id="RSK47192.1"/>
    </source>
</evidence>
<keyword evidence="6 10" id="KW-0472">Membrane</keyword>
<dbReference type="PANTHER" id="PTHR43427:SF6">
    <property type="entry name" value="CHLORIDE CHANNEL PROTEIN CLC-E"/>
    <property type="match status" value="1"/>
</dbReference>
<feature type="transmembrane region" description="Helical" evidence="10">
    <location>
        <begin position="27"/>
        <end position="47"/>
    </location>
</feature>
<evidence type="ECO:0000256" key="7">
    <source>
        <dbReference type="ARBA" id="ARBA00023173"/>
    </source>
</evidence>
<dbReference type="EMBL" id="RWIT01000010">
    <property type="protein sequence ID" value="RSK47192.1"/>
    <property type="molecule type" value="Genomic_DNA"/>
</dbReference>